<name>A0AAD2ZST1_PSEPU</name>
<dbReference type="EMBL" id="APBQ01000119">
    <property type="protein sequence ID" value="ENY75841.1"/>
    <property type="molecule type" value="Genomic_DNA"/>
</dbReference>
<reference evidence="1 2" key="1">
    <citation type="submission" date="2013-02" db="EMBL/GenBank/DDBJ databases">
        <title>Insights into the proteome of triclosan-resistant Pseudomonas putida TRO1, isolated from activated sludge.</title>
        <authorList>
            <person name="Lolas I.B."/>
            <person name="Almeida B."/>
            <person name="Starnawski P.M."/>
            <person name="Soenderkaer M."/>
            <person name="Nielsen K.L."/>
            <person name="Nielsen J.L."/>
        </authorList>
    </citation>
    <scope>NUCLEOTIDE SEQUENCE [LARGE SCALE GENOMIC DNA]</scope>
    <source>
        <strain evidence="1 2">TRO1</strain>
    </source>
</reference>
<evidence type="ECO:0000313" key="1">
    <source>
        <dbReference type="EMBL" id="ENY75841.1"/>
    </source>
</evidence>
<proteinExistence type="predicted"/>
<sequence length="74" mass="8487">MFYIAPTLGILVTLGLWAKGYTPCQKLLTSGSAWQVCWINDERYCFKSDSYTRDGWPCKRMSDKNACIQVDGRQ</sequence>
<evidence type="ECO:0000313" key="2">
    <source>
        <dbReference type="Proteomes" id="UP000013237"/>
    </source>
</evidence>
<dbReference type="Proteomes" id="UP000013237">
    <property type="component" value="Unassembled WGS sequence"/>
</dbReference>
<dbReference type="AlphaFoldDB" id="A0AAD2ZST1"/>
<comment type="caution">
    <text evidence="1">The sequence shown here is derived from an EMBL/GenBank/DDBJ whole genome shotgun (WGS) entry which is preliminary data.</text>
</comment>
<accession>A0AAD2ZST1</accession>
<protein>
    <submittedName>
        <fullName evidence="1">Uncharacterized protein</fullName>
    </submittedName>
</protein>
<organism evidence="1 2">
    <name type="scientific">Pseudomonas putida TRO1</name>
    <dbReference type="NCBI Taxonomy" id="1227924"/>
    <lineage>
        <taxon>Bacteria</taxon>
        <taxon>Pseudomonadati</taxon>
        <taxon>Pseudomonadota</taxon>
        <taxon>Gammaproteobacteria</taxon>
        <taxon>Pseudomonadales</taxon>
        <taxon>Pseudomonadaceae</taxon>
        <taxon>Pseudomonas</taxon>
    </lineage>
</organism>
<gene>
    <name evidence="1" type="ORF">C206_19401</name>
</gene>